<dbReference type="EMBL" id="RDQH01000327">
    <property type="protein sequence ID" value="RXI07759.1"/>
    <property type="molecule type" value="Genomic_DNA"/>
</dbReference>
<comment type="caution">
    <text evidence="1">The sequence shown here is derived from an EMBL/GenBank/DDBJ whole genome shotgun (WGS) entry which is preliminary data.</text>
</comment>
<evidence type="ECO:0000313" key="2">
    <source>
        <dbReference type="Proteomes" id="UP000290289"/>
    </source>
</evidence>
<reference evidence="1 2" key="1">
    <citation type="submission" date="2018-10" db="EMBL/GenBank/DDBJ databases">
        <title>A high-quality apple genome assembly.</title>
        <authorList>
            <person name="Hu J."/>
        </authorList>
    </citation>
    <scope>NUCLEOTIDE SEQUENCE [LARGE SCALE GENOMIC DNA]</scope>
    <source>
        <strain evidence="2">cv. HFTH1</strain>
        <tissue evidence="1">Young leaf</tissue>
    </source>
</reference>
<proteinExistence type="predicted"/>
<dbReference type="Proteomes" id="UP000290289">
    <property type="component" value="Chromosome 1"/>
</dbReference>
<dbReference type="InterPro" id="IPR032675">
    <property type="entry name" value="LRR_dom_sf"/>
</dbReference>
<protein>
    <recommendedName>
        <fullName evidence="3">FBD domain-containing protein</fullName>
    </recommendedName>
</protein>
<name>A0A498KHW2_MALDO</name>
<accession>A0A498KHW2</accession>
<organism evidence="1 2">
    <name type="scientific">Malus domestica</name>
    <name type="common">Apple</name>
    <name type="synonym">Pyrus malus</name>
    <dbReference type="NCBI Taxonomy" id="3750"/>
    <lineage>
        <taxon>Eukaryota</taxon>
        <taxon>Viridiplantae</taxon>
        <taxon>Streptophyta</taxon>
        <taxon>Embryophyta</taxon>
        <taxon>Tracheophyta</taxon>
        <taxon>Spermatophyta</taxon>
        <taxon>Magnoliopsida</taxon>
        <taxon>eudicotyledons</taxon>
        <taxon>Gunneridae</taxon>
        <taxon>Pentapetalae</taxon>
        <taxon>rosids</taxon>
        <taxon>fabids</taxon>
        <taxon>Rosales</taxon>
        <taxon>Rosaceae</taxon>
        <taxon>Amygdaloideae</taxon>
        <taxon>Maleae</taxon>
        <taxon>Malus</taxon>
    </lineage>
</organism>
<dbReference type="AlphaFoldDB" id="A0A498KHW2"/>
<gene>
    <name evidence="1" type="ORF">DVH24_009790</name>
</gene>
<dbReference type="SUPFAM" id="SSF52047">
    <property type="entry name" value="RNI-like"/>
    <property type="match status" value="1"/>
</dbReference>
<keyword evidence="2" id="KW-1185">Reference proteome</keyword>
<sequence length="252" mass="29093">MGLDIASTTRTVVHTFFIEILDVNLVSFHYNGKWTINLALGKTPSLVEISVSHGCIVYDVTPELPFTQLSSCLSKLEILELDTNGVDDYIQTHAAFPIITNLKHLKLLVNDRMGRGRPRKTLEETLRKNLEYLDLTDDMTQNQAQWHSRIHIVKETFHCPWGEVELERAAKWPHNYVKVLEILGYHPRPCVDQHVKFLIENLVGLEKIIQHWCWDIRLVRHGGKPDKEAEARDHAMQNLKQKLPSTVEFVCN</sequence>
<evidence type="ECO:0008006" key="3">
    <source>
        <dbReference type="Google" id="ProtNLM"/>
    </source>
</evidence>
<evidence type="ECO:0000313" key="1">
    <source>
        <dbReference type="EMBL" id="RXI07759.1"/>
    </source>
</evidence>
<dbReference type="Gene3D" id="3.80.10.10">
    <property type="entry name" value="Ribonuclease Inhibitor"/>
    <property type="match status" value="1"/>
</dbReference>